<keyword evidence="8" id="KW-0472">Membrane</keyword>
<sequence>MVTGNYAIEARGLRKAFGDLTVLDSVDLRVESGTMLGVLGPNGAGKTTCVRILSTLLGADGGTATIAGHDVMKEPRAVRRVIGLTGQDTAVDELLTGEENLVMMGQLFRLGGAASRRRAAELLDQFDLTDAARRPVKTYSGGMRRRLDLAVSLINSPPVLFLDEPTTGLDPTSRMAMWETIRRLMAAGTTVLLTTQYLEEADQLADRVAVIDGGRVVAEGTAGELKRKVGSERVELTFDGEDLARARALFDGEHVGMQTLSMPIESPSDVRDLLNLAASQNLDVKGFALHEPTLDDVFRTLTGAGPRTGAATAADTDGATGAGASVKAGAITGETA</sequence>
<dbReference type="GO" id="GO:0005524">
    <property type="term" value="F:ATP binding"/>
    <property type="evidence" value="ECO:0007669"/>
    <property type="project" value="UniProtKB-KW"/>
</dbReference>
<dbReference type="FunFam" id="3.40.50.300:FF:000589">
    <property type="entry name" value="ABC transporter, ATP-binding subunit"/>
    <property type="match status" value="1"/>
</dbReference>
<comment type="subcellular location">
    <subcellularLocation>
        <location evidence="1">Cell membrane</location>
        <topology evidence="1">Peripheral membrane protein</topology>
        <orientation evidence="1">Cytoplasmic side</orientation>
    </subcellularLocation>
</comment>
<dbReference type="SMART" id="SM00382">
    <property type="entry name" value="AAA"/>
    <property type="match status" value="1"/>
</dbReference>
<comment type="similarity">
    <text evidence="10">Belongs to the ABC transporter superfamily. Drug exporter-1 (DrugE1) (TC 3.A.1.105) family.</text>
</comment>
<organism evidence="12">
    <name type="scientific">Streptomyces filamentosus</name>
    <name type="common">Streptomyces roseosporus</name>
    <dbReference type="NCBI Taxonomy" id="67294"/>
    <lineage>
        <taxon>Bacteria</taxon>
        <taxon>Bacillati</taxon>
        <taxon>Actinomycetota</taxon>
        <taxon>Actinomycetes</taxon>
        <taxon>Kitasatosporales</taxon>
        <taxon>Streptomycetaceae</taxon>
        <taxon>Streptomyces</taxon>
    </lineage>
</organism>
<protein>
    <recommendedName>
        <fullName evidence="2">ABC-type xenobiotic transporter</fullName>
        <ecNumber evidence="2">7.6.2.2</ecNumber>
    </recommendedName>
</protein>
<name>A0A2U9I6E3_STRFL</name>
<evidence type="ECO:0000256" key="9">
    <source>
        <dbReference type="ARBA" id="ARBA00023251"/>
    </source>
</evidence>
<dbReference type="GO" id="GO:0016887">
    <property type="term" value="F:ATP hydrolysis activity"/>
    <property type="evidence" value="ECO:0007669"/>
    <property type="project" value="InterPro"/>
</dbReference>
<evidence type="ECO:0000259" key="11">
    <source>
        <dbReference type="PROSITE" id="PS50893"/>
    </source>
</evidence>
<dbReference type="InterPro" id="IPR025302">
    <property type="entry name" value="DrrA1/2-like_C"/>
</dbReference>
<evidence type="ECO:0000256" key="8">
    <source>
        <dbReference type="ARBA" id="ARBA00023136"/>
    </source>
</evidence>
<keyword evidence="6 12" id="KW-0067">ATP-binding</keyword>
<evidence type="ECO:0000256" key="5">
    <source>
        <dbReference type="ARBA" id="ARBA00022741"/>
    </source>
</evidence>
<dbReference type="PANTHER" id="PTHR42711:SF19">
    <property type="entry name" value="DOXORUBICIN RESISTANCE ATP-BINDING PROTEIN DRRA"/>
    <property type="match status" value="1"/>
</dbReference>
<dbReference type="GO" id="GO:0008559">
    <property type="term" value="F:ABC-type xenobiotic transporter activity"/>
    <property type="evidence" value="ECO:0007669"/>
    <property type="project" value="UniProtKB-EC"/>
</dbReference>
<dbReference type="InterPro" id="IPR017871">
    <property type="entry name" value="ABC_transporter-like_CS"/>
</dbReference>
<dbReference type="InterPro" id="IPR005894">
    <property type="entry name" value="DrrA"/>
</dbReference>
<dbReference type="InterPro" id="IPR027417">
    <property type="entry name" value="P-loop_NTPase"/>
</dbReference>
<dbReference type="Gene3D" id="3.40.50.300">
    <property type="entry name" value="P-loop containing nucleotide triphosphate hydrolases"/>
    <property type="match status" value="1"/>
</dbReference>
<dbReference type="GO" id="GO:1900753">
    <property type="term" value="P:doxorubicin transport"/>
    <property type="evidence" value="ECO:0007669"/>
    <property type="project" value="InterPro"/>
</dbReference>
<feature type="domain" description="ABC transporter" evidence="11">
    <location>
        <begin position="8"/>
        <end position="238"/>
    </location>
</feature>
<evidence type="ECO:0000256" key="7">
    <source>
        <dbReference type="ARBA" id="ARBA00022967"/>
    </source>
</evidence>
<evidence type="ECO:0000256" key="6">
    <source>
        <dbReference type="ARBA" id="ARBA00022840"/>
    </source>
</evidence>
<dbReference type="EMBL" id="MH101993">
    <property type="protein sequence ID" value="AWR88401.1"/>
    <property type="molecule type" value="Genomic_DNA"/>
</dbReference>
<evidence type="ECO:0000256" key="4">
    <source>
        <dbReference type="ARBA" id="ARBA00022475"/>
    </source>
</evidence>
<dbReference type="PANTHER" id="PTHR42711">
    <property type="entry name" value="ABC TRANSPORTER ATP-BINDING PROTEIN"/>
    <property type="match status" value="1"/>
</dbReference>
<dbReference type="InterPro" id="IPR003439">
    <property type="entry name" value="ABC_transporter-like_ATP-bd"/>
</dbReference>
<dbReference type="GO" id="GO:0043215">
    <property type="term" value="P:daunorubicin transport"/>
    <property type="evidence" value="ECO:0007669"/>
    <property type="project" value="InterPro"/>
</dbReference>
<evidence type="ECO:0000256" key="3">
    <source>
        <dbReference type="ARBA" id="ARBA00022448"/>
    </source>
</evidence>
<keyword evidence="3" id="KW-0813">Transport</keyword>
<evidence type="ECO:0000256" key="2">
    <source>
        <dbReference type="ARBA" id="ARBA00012191"/>
    </source>
</evidence>
<dbReference type="SUPFAM" id="SSF52540">
    <property type="entry name" value="P-loop containing nucleoside triphosphate hydrolases"/>
    <property type="match status" value="1"/>
</dbReference>
<dbReference type="Pfam" id="PF13732">
    <property type="entry name" value="DrrA1-3_C"/>
    <property type="match status" value="1"/>
</dbReference>
<evidence type="ECO:0000256" key="1">
    <source>
        <dbReference type="ARBA" id="ARBA00004413"/>
    </source>
</evidence>
<reference evidence="12" key="1">
    <citation type="journal article" date="2018" name="ChemBioChem">
        <title>Auroramycin, a potent antibiotic from Streptomyces roseosporus by CRISPR-Cas9 activation.</title>
        <authorList>
            <person name="Zhao H."/>
            <person name="Lim Y.H."/>
            <person name="Wong F.T."/>
            <person name="Yeo W.L."/>
            <person name="Ching K.C."/>
            <person name="Lim Y.W."/>
            <person name="Heng E."/>
            <person name="Chen S."/>
            <person name="Tsai D.J."/>
            <person name="Lauderdale T.L."/>
            <person name="Shia K.S."/>
            <person name="Ho Y.S."/>
            <person name="Hoon S."/>
            <person name="Ang E.L."/>
            <person name="Zhang M.M."/>
        </authorList>
    </citation>
    <scope>NUCLEOTIDE SEQUENCE</scope>
    <source>
        <strain evidence="12">NRRL 15998</strain>
    </source>
</reference>
<dbReference type="EC" id="7.6.2.2" evidence="2"/>
<evidence type="ECO:0000313" key="12">
    <source>
        <dbReference type="EMBL" id="AWR88401.1"/>
    </source>
</evidence>
<keyword evidence="7" id="KW-1278">Translocase</keyword>
<dbReference type="GO" id="GO:0005886">
    <property type="term" value="C:plasma membrane"/>
    <property type="evidence" value="ECO:0007669"/>
    <property type="project" value="UniProtKB-SubCell"/>
</dbReference>
<dbReference type="InterPro" id="IPR003593">
    <property type="entry name" value="AAA+_ATPase"/>
</dbReference>
<keyword evidence="5" id="KW-0547">Nucleotide-binding</keyword>
<dbReference type="Pfam" id="PF00005">
    <property type="entry name" value="ABC_tran"/>
    <property type="match status" value="1"/>
</dbReference>
<dbReference type="AlphaFoldDB" id="A0A2U9I6E3"/>
<dbReference type="PROSITE" id="PS50893">
    <property type="entry name" value="ABC_TRANSPORTER_2"/>
    <property type="match status" value="1"/>
</dbReference>
<accession>A0A2U9I6E3</accession>
<keyword evidence="4" id="KW-1003">Cell membrane</keyword>
<dbReference type="NCBIfam" id="TIGR01188">
    <property type="entry name" value="drrA"/>
    <property type="match status" value="1"/>
</dbReference>
<dbReference type="GO" id="GO:0046677">
    <property type="term" value="P:response to antibiotic"/>
    <property type="evidence" value="ECO:0007669"/>
    <property type="project" value="UniProtKB-KW"/>
</dbReference>
<keyword evidence="9" id="KW-0046">Antibiotic resistance</keyword>
<evidence type="ECO:0000256" key="10">
    <source>
        <dbReference type="ARBA" id="ARBA00049985"/>
    </source>
</evidence>
<proteinExistence type="inferred from homology"/>
<dbReference type="PROSITE" id="PS00211">
    <property type="entry name" value="ABC_TRANSPORTER_1"/>
    <property type="match status" value="1"/>
</dbReference>
<dbReference type="InterPro" id="IPR050763">
    <property type="entry name" value="ABC_transporter_ATP-binding"/>
</dbReference>